<feature type="domain" description="Chitin-binding type-2" evidence="8">
    <location>
        <begin position="25"/>
        <end position="81"/>
    </location>
</feature>
<proteinExistence type="predicted"/>
<keyword evidence="1" id="KW-0147">Chitin-binding</keyword>
<dbReference type="InterPro" id="IPR002557">
    <property type="entry name" value="Chitin-bd_dom"/>
</dbReference>
<keyword evidence="2 7" id="KW-0732">Signal</keyword>
<dbReference type="Pfam" id="PF01607">
    <property type="entry name" value="CBM_14"/>
    <property type="match status" value="5"/>
</dbReference>
<name>A0A8X6GJ65_TRICU</name>
<keyword evidence="5" id="KW-0325">Glycoprotein</keyword>
<dbReference type="InterPro" id="IPR036508">
    <property type="entry name" value="Chitin-bd_dom_sf"/>
</dbReference>
<feature type="compositionally biased region" description="Polar residues" evidence="6">
    <location>
        <begin position="293"/>
        <end position="314"/>
    </location>
</feature>
<dbReference type="AlphaFoldDB" id="A0A8X6GJ65"/>
<dbReference type="SUPFAM" id="SSF57625">
    <property type="entry name" value="Invertebrate chitin-binding proteins"/>
    <property type="match status" value="5"/>
</dbReference>
<protein>
    <recommendedName>
        <fullName evidence="8">Chitin-binding type-2 domain-containing protein</fullName>
    </recommendedName>
</protein>
<feature type="domain" description="Chitin-binding type-2" evidence="8">
    <location>
        <begin position="515"/>
        <end position="563"/>
    </location>
</feature>
<feature type="domain" description="Chitin-binding type-2" evidence="8">
    <location>
        <begin position="85"/>
        <end position="141"/>
    </location>
</feature>
<organism evidence="9 10">
    <name type="scientific">Trichonephila clavata</name>
    <name type="common">Joro spider</name>
    <name type="synonym">Nephila clavata</name>
    <dbReference type="NCBI Taxonomy" id="2740835"/>
    <lineage>
        <taxon>Eukaryota</taxon>
        <taxon>Metazoa</taxon>
        <taxon>Ecdysozoa</taxon>
        <taxon>Arthropoda</taxon>
        <taxon>Chelicerata</taxon>
        <taxon>Arachnida</taxon>
        <taxon>Araneae</taxon>
        <taxon>Araneomorphae</taxon>
        <taxon>Entelegynae</taxon>
        <taxon>Araneoidea</taxon>
        <taxon>Nephilidae</taxon>
        <taxon>Trichonephila</taxon>
    </lineage>
</organism>
<dbReference type="SMART" id="SM00494">
    <property type="entry name" value="ChtBD2"/>
    <property type="match status" value="5"/>
</dbReference>
<dbReference type="PANTHER" id="PTHR23301:SF0">
    <property type="entry name" value="CHITIN-BINDING TYPE-2 DOMAIN-CONTAINING PROTEIN-RELATED"/>
    <property type="match status" value="1"/>
</dbReference>
<dbReference type="PROSITE" id="PS50940">
    <property type="entry name" value="CHIT_BIND_II"/>
    <property type="match status" value="5"/>
</dbReference>
<evidence type="ECO:0000313" key="10">
    <source>
        <dbReference type="Proteomes" id="UP000887116"/>
    </source>
</evidence>
<feature type="compositionally biased region" description="Basic and acidic residues" evidence="6">
    <location>
        <begin position="440"/>
        <end position="451"/>
    </location>
</feature>
<sequence>MTKKIFFSLCFVAILLEVAPAEKDFKICRKRNGNVPKTGTFCRGYYTCKNFIPTEQICQEGEHFNTNNGRCDLEDIFPCLEIPKFKECPTENGYYLKPGTNCEVYYDCCNGKPTEKRCRQGTFFDPSKRKCEWSSLYTCIEKPKNKKCLTRNGKFLKPGTNCRKYYKCKNGEPEEEQCQRNFLFNPTTETCESLNDYTCVEKPERKECPTRNGRFLKPGTNCRKYYDCINGEPNIKKCLQDTLFNPETGKCESSWQYVCIESISTTEKVLSTIVTMFTSSPSTDDQKEKTSEDTSLPTSSVQQTTTSIRNTYSTLDPGFEKTDTEEFISSSEFTSTESHSTVSSTSTYSTIYPDTEKTSSGDLVISTDVTSNEDHSTTSNEIIYSSLDPSSEKTNSEDIEVSTEMSSESTPTEIQWTSLATRESTSISPPTTSLPSSTHATDDPISKEDREFTITESTVYETTISSTYSTTTELSTTAEITDEVTSTQQVTTIETKLPEITSTIGETTTPDVESNFMCPEPNGYFPHPTDKHKFVGCTNNIPAVLTCPGNLIYKHKLRRCDYQ</sequence>
<feature type="chain" id="PRO_5036474025" description="Chitin-binding type-2 domain-containing protein" evidence="7">
    <location>
        <begin position="22"/>
        <end position="563"/>
    </location>
</feature>
<feature type="region of interest" description="Disordered" evidence="6">
    <location>
        <begin position="279"/>
        <end position="319"/>
    </location>
</feature>
<evidence type="ECO:0000256" key="7">
    <source>
        <dbReference type="SAM" id="SignalP"/>
    </source>
</evidence>
<dbReference type="GO" id="GO:0005576">
    <property type="term" value="C:extracellular region"/>
    <property type="evidence" value="ECO:0007669"/>
    <property type="project" value="InterPro"/>
</dbReference>
<evidence type="ECO:0000259" key="8">
    <source>
        <dbReference type="PROSITE" id="PS50940"/>
    </source>
</evidence>
<dbReference type="PANTHER" id="PTHR23301">
    <property type="entry name" value="CHITIN BINDING PERITROPHIN-A"/>
    <property type="match status" value="1"/>
</dbReference>
<feature type="domain" description="Chitin-binding type-2" evidence="8">
    <location>
        <begin position="205"/>
        <end position="261"/>
    </location>
</feature>
<dbReference type="GO" id="GO:0008061">
    <property type="term" value="F:chitin binding"/>
    <property type="evidence" value="ECO:0007669"/>
    <property type="project" value="UniProtKB-KW"/>
</dbReference>
<keyword evidence="4" id="KW-1015">Disulfide bond</keyword>
<dbReference type="Gene3D" id="2.170.140.10">
    <property type="entry name" value="Chitin binding domain"/>
    <property type="match status" value="4"/>
</dbReference>
<feature type="compositionally biased region" description="Low complexity" evidence="6">
    <location>
        <begin position="421"/>
        <end position="439"/>
    </location>
</feature>
<evidence type="ECO:0000256" key="5">
    <source>
        <dbReference type="ARBA" id="ARBA00023180"/>
    </source>
</evidence>
<dbReference type="Proteomes" id="UP000887116">
    <property type="component" value="Unassembled WGS sequence"/>
</dbReference>
<keyword evidence="10" id="KW-1185">Reference proteome</keyword>
<dbReference type="OrthoDB" id="7250310at2759"/>
<evidence type="ECO:0000256" key="2">
    <source>
        <dbReference type="ARBA" id="ARBA00022729"/>
    </source>
</evidence>
<keyword evidence="3" id="KW-0677">Repeat</keyword>
<reference evidence="9" key="1">
    <citation type="submission" date="2020-07" db="EMBL/GenBank/DDBJ databases">
        <title>Multicomponent nature underlies the extraordinary mechanical properties of spider dragline silk.</title>
        <authorList>
            <person name="Kono N."/>
            <person name="Nakamura H."/>
            <person name="Mori M."/>
            <person name="Yoshida Y."/>
            <person name="Ohtoshi R."/>
            <person name="Malay A.D."/>
            <person name="Moran D.A.P."/>
            <person name="Tomita M."/>
            <person name="Numata K."/>
            <person name="Arakawa K."/>
        </authorList>
    </citation>
    <scope>NUCLEOTIDE SEQUENCE</scope>
</reference>
<gene>
    <name evidence="9" type="primary">AVEN_210788_1</name>
    <name evidence="9" type="ORF">TNCT_464381</name>
</gene>
<evidence type="ECO:0000256" key="1">
    <source>
        <dbReference type="ARBA" id="ARBA00022669"/>
    </source>
</evidence>
<evidence type="ECO:0000313" key="9">
    <source>
        <dbReference type="EMBL" id="GFR04923.1"/>
    </source>
</evidence>
<comment type="caution">
    <text evidence="9">The sequence shown here is derived from an EMBL/GenBank/DDBJ whole genome shotgun (WGS) entry which is preliminary data.</text>
</comment>
<dbReference type="EMBL" id="BMAO01025791">
    <property type="protein sequence ID" value="GFR04923.1"/>
    <property type="molecule type" value="Genomic_DNA"/>
</dbReference>
<evidence type="ECO:0000256" key="4">
    <source>
        <dbReference type="ARBA" id="ARBA00023157"/>
    </source>
</evidence>
<dbReference type="InterPro" id="IPR051940">
    <property type="entry name" value="Chitin_bind-dev_reg"/>
</dbReference>
<feature type="signal peptide" evidence="7">
    <location>
        <begin position="1"/>
        <end position="21"/>
    </location>
</feature>
<evidence type="ECO:0000256" key="3">
    <source>
        <dbReference type="ARBA" id="ARBA00022737"/>
    </source>
</evidence>
<accession>A0A8X6GJ65</accession>
<dbReference type="Gene3D" id="3.20.20.80">
    <property type="entry name" value="Glycosidases"/>
    <property type="match status" value="1"/>
</dbReference>
<feature type="compositionally biased region" description="Low complexity" evidence="6">
    <location>
        <begin position="402"/>
        <end position="413"/>
    </location>
</feature>
<feature type="domain" description="Chitin-binding type-2" evidence="8">
    <location>
        <begin position="145"/>
        <end position="201"/>
    </location>
</feature>
<evidence type="ECO:0000256" key="6">
    <source>
        <dbReference type="SAM" id="MobiDB-lite"/>
    </source>
</evidence>
<feature type="region of interest" description="Disordered" evidence="6">
    <location>
        <begin position="386"/>
        <end position="451"/>
    </location>
</feature>